<feature type="compositionally biased region" description="Basic and acidic residues" evidence="1">
    <location>
        <begin position="272"/>
        <end position="282"/>
    </location>
</feature>
<dbReference type="InterPro" id="IPR029033">
    <property type="entry name" value="His_PPase_superfam"/>
</dbReference>
<protein>
    <submittedName>
        <fullName evidence="2">Phosphoglycerate mutase-like protein</fullName>
    </submittedName>
</protein>
<proteinExistence type="predicted"/>
<evidence type="ECO:0000313" key="2">
    <source>
        <dbReference type="EMBL" id="KAF2148319.1"/>
    </source>
</evidence>
<dbReference type="AlphaFoldDB" id="A0A9P4MFV6"/>
<evidence type="ECO:0000313" key="3">
    <source>
        <dbReference type="Proteomes" id="UP000799439"/>
    </source>
</evidence>
<comment type="caution">
    <text evidence="2">The sequence shown here is derived from an EMBL/GenBank/DDBJ whole genome shotgun (WGS) entry which is preliminary data.</text>
</comment>
<gene>
    <name evidence="2" type="ORF">K461DRAFT_324681</name>
</gene>
<evidence type="ECO:0000256" key="1">
    <source>
        <dbReference type="SAM" id="MobiDB-lite"/>
    </source>
</evidence>
<dbReference type="Gene3D" id="3.40.50.1240">
    <property type="entry name" value="Phosphoglycerate mutase-like"/>
    <property type="match status" value="1"/>
</dbReference>
<dbReference type="PANTHER" id="PTHR16469">
    <property type="entry name" value="UBIQUITIN-ASSOCIATED AND SH3 DOMAIN-CONTAINING BA-RELATED"/>
    <property type="match status" value="1"/>
</dbReference>
<dbReference type="OrthoDB" id="414418at2759"/>
<accession>A0A9P4MFV6</accession>
<dbReference type="EMBL" id="ML996093">
    <property type="protein sequence ID" value="KAF2148319.1"/>
    <property type="molecule type" value="Genomic_DNA"/>
</dbReference>
<dbReference type="SUPFAM" id="SSF53254">
    <property type="entry name" value="Phosphoglycerate mutase-like"/>
    <property type="match status" value="1"/>
</dbReference>
<dbReference type="InterPro" id="IPR051710">
    <property type="entry name" value="Phosphatase_SH3-domain"/>
</dbReference>
<dbReference type="SMART" id="SM00855">
    <property type="entry name" value="PGAM"/>
    <property type="match status" value="1"/>
</dbReference>
<reference evidence="2" key="1">
    <citation type="journal article" date="2020" name="Stud. Mycol.">
        <title>101 Dothideomycetes genomes: a test case for predicting lifestyles and emergence of pathogens.</title>
        <authorList>
            <person name="Haridas S."/>
            <person name="Albert R."/>
            <person name="Binder M."/>
            <person name="Bloem J."/>
            <person name="Labutti K."/>
            <person name="Salamov A."/>
            <person name="Andreopoulos B."/>
            <person name="Baker S."/>
            <person name="Barry K."/>
            <person name="Bills G."/>
            <person name="Bluhm B."/>
            <person name="Cannon C."/>
            <person name="Castanera R."/>
            <person name="Culley D."/>
            <person name="Daum C."/>
            <person name="Ezra D."/>
            <person name="Gonzalez J."/>
            <person name="Henrissat B."/>
            <person name="Kuo A."/>
            <person name="Liang C."/>
            <person name="Lipzen A."/>
            <person name="Lutzoni F."/>
            <person name="Magnuson J."/>
            <person name="Mondo S."/>
            <person name="Nolan M."/>
            <person name="Ohm R."/>
            <person name="Pangilinan J."/>
            <person name="Park H.-J."/>
            <person name="Ramirez L."/>
            <person name="Alfaro M."/>
            <person name="Sun H."/>
            <person name="Tritt A."/>
            <person name="Yoshinaga Y."/>
            <person name="Zwiers L.-H."/>
            <person name="Turgeon B."/>
            <person name="Goodwin S."/>
            <person name="Spatafora J."/>
            <person name="Crous P."/>
            <person name="Grigoriev I."/>
        </authorList>
    </citation>
    <scope>NUCLEOTIDE SEQUENCE</scope>
    <source>
        <strain evidence="2">CBS 260.36</strain>
    </source>
</reference>
<organism evidence="2 3">
    <name type="scientific">Myriangium duriaei CBS 260.36</name>
    <dbReference type="NCBI Taxonomy" id="1168546"/>
    <lineage>
        <taxon>Eukaryota</taxon>
        <taxon>Fungi</taxon>
        <taxon>Dikarya</taxon>
        <taxon>Ascomycota</taxon>
        <taxon>Pezizomycotina</taxon>
        <taxon>Dothideomycetes</taxon>
        <taxon>Dothideomycetidae</taxon>
        <taxon>Myriangiales</taxon>
        <taxon>Myriangiaceae</taxon>
        <taxon>Myriangium</taxon>
    </lineage>
</organism>
<dbReference type="InterPro" id="IPR013078">
    <property type="entry name" value="His_Pase_superF_clade-1"/>
</dbReference>
<dbReference type="Pfam" id="PF00300">
    <property type="entry name" value="His_Phos_1"/>
    <property type="match status" value="1"/>
</dbReference>
<dbReference type="CDD" id="cd07067">
    <property type="entry name" value="HP_PGM_like"/>
    <property type="match status" value="1"/>
</dbReference>
<dbReference type="PANTHER" id="PTHR16469:SF51">
    <property type="entry name" value="TRANSCRIPTION FACTOR TAU 55 KDA SUBUNIT"/>
    <property type="match status" value="1"/>
</dbReference>
<feature type="region of interest" description="Disordered" evidence="1">
    <location>
        <begin position="272"/>
        <end position="306"/>
    </location>
</feature>
<keyword evidence="3" id="KW-1185">Reference proteome</keyword>
<sequence length="306" mass="33467">MVLKTIYVVRHGFRSNWVVNASTGEYTHNFPTPTGIPSDPALASHGVEQSNELAKHLLSQTPAIDTIYSSPFYRCLQTLAPTVTSLNSSSSSRPLLVRPDPGIGEFYGLARFDHPSPATLSVLLPHFPDQLDATPAPPTIVPSKNGESPTTLHDRVAYAIDRIIARADAEGKEALLLCTHAAVMICLGRALTGDMPEDIGEADFGCATCAFTRFERVGQGDDRGERWSAERPEDVPDLEWRGKGVQGGWKCVVNGDCGFLKNGEERGWRFSGDESFLRDPDKFNNPAADSTVQSEEKVQRRSSPRL</sequence>
<dbReference type="Proteomes" id="UP000799439">
    <property type="component" value="Unassembled WGS sequence"/>
</dbReference>
<name>A0A9P4MFV6_9PEZI</name>